<sequence length="104" mass="11791">MDTKSKSKIQQIFSGQSIVRQLSNGLTVTVGKLSLHDFEIREVLGECRKGHIFRAVWVDEQVALKTCDLYKNPEYEDEMLTEVIVYEALKTLQGVCIPRFKAAG</sequence>
<evidence type="ECO:0008006" key="3">
    <source>
        <dbReference type="Google" id="ProtNLM"/>
    </source>
</evidence>
<evidence type="ECO:0000313" key="2">
    <source>
        <dbReference type="Proteomes" id="UP000780801"/>
    </source>
</evidence>
<dbReference type="AlphaFoldDB" id="A0A9P6K5K7"/>
<dbReference type="SUPFAM" id="SSF56112">
    <property type="entry name" value="Protein kinase-like (PK-like)"/>
    <property type="match status" value="1"/>
</dbReference>
<dbReference type="InterPro" id="IPR011009">
    <property type="entry name" value="Kinase-like_dom_sf"/>
</dbReference>
<name>A0A9P6K5K7_9FUNG</name>
<dbReference type="Proteomes" id="UP000780801">
    <property type="component" value="Unassembled WGS sequence"/>
</dbReference>
<feature type="non-terminal residue" evidence="1">
    <location>
        <position position="104"/>
    </location>
</feature>
<dbReference type="OrthoDB" id="2156052at2759"/>
<organism evidence="1 2">
    <name type="scientific">Lunasporangiospora selenospora</name>
    <dbReference type="NCBI Taxonomy" id="979761"/>
    <lineage>
        <taxon>Eukaryota</taxon>
        <taxon>Fungi</taxon>
        <taxon>Fungi incertae sedis</taxon>
        <taxon>Mucoromycota</taxon>
        <taxon>Mortierellomycotina</taxon>
        <taxon>Mortierellomycetes</taxon>
        <taxon>Mortierellales</taxon>
        <taxon>Mortierellaceae</taxon>
        <taxon>Lunasporangiospora</taxon>
    </lineage>
</organism>
<dbReference type="Gene3D" id="3.30.200.20">
    <property type="entry name" value="Phosphorylase Kinase, domain 1"/>
    <property type="match status" value="1"/>
</dbReference>
<protein>
    <recommendedName>
        <fullName evidence="3">Protein kinase domain-containing protein</fullName>
    </recommendedName>
</protein>
<accession>A0A9P6K5K7</accession>
<comment type="caution">
    <text evidence="1">The sequence shown here is derived from an EMBL/GenBank/DDBJ whole genome shotgun (WGS) entry which is preliminary data.</text>
</comment>
<gene>
    <name evidence="1" type="ORF">BGW38_009630</name>
</gene>
<proteinExistence type="predicted"/>
<evidence type="ECO:0000313" key="1">
    <source>
        <dbReference type="EMBL" id="KAF9547325.1"/>
    </source>
</evidence>
<dbReference type="EMBL" id="JAABOA010007193">
    <property type="protein sequence ID" value="KAF9547325.1"/>
    <property type="molecule type" value="Genomic_DNA"/>
</dbReference>
<keyword evidence="2" id="KW-1185">Reference proteome</keyword>
<reference evidence="1" key="1">
    <citation type="journal article" date="2020" name="Fungal Divers.">
        <title>Resolving the Mortierellaceae phylogeny through synthesis of multi-gene phylogenetics and phylogenomics.</title>
        <authorList>
            <person name="Vandepol N."/>
            <person name="Liber J."/>
            <person name="Desiro A."/>
            <person name="Na H."/>
            <person name="Kennedy M."/>
            <person name="Barry K."/>
            <person name="Grigoriev I.V."/>
            <person name="Miller A.N."/>
            <person name="O'Donnell K."/>
            <person name="Stajich J.E."/>
            <person name="Bonito G."/>
        </authorList>
    </citation>
    <scope>NUCLEOTIDE SEQUENCE</scope>
    <source>
        <strain evidence="1">KOD1015</strain>
    </source>
</reference>